<evidence type="ECO:0000313" key="3">
    <source>
        <dbReference type="Proteomes" id="UP000198211"/>
    </source>
</evidence>
<feature type="region of interest" description="Disordered" evidence="1">
    <location>
        <begin position="32"/>
        <end position="54"/>
    </location>
</feature>
<protein>
    <submittedName>
        <fullName evidence="2">ABC transporter</fullName>
    </submittedName>
</protein>
<gene>
    <name evidence="2" type="ORF">PHMEG_00024101</name>
</gene>
<comment type="caution">
    <text evidence="2">The sequence shown here is derived from an EMBL/GenBank/DDBJ whole genome shotgun (WGS) entry which is preliminary data.</text>
</comment>
<evidence type="ECO:0000256" key="1">
    <source>
        <dbReference type="SAM" id="MobiDB-lite"/>
    </source>
</evidence>
<evidence type="ECO:0000313" key="2">
    <source>
        <dbReference type="EMBL" id="OWZ04065.1"/>
    </source>
</evidence>
<organism evidence="2 3">
    <name type="scientific">Phytophthora megakarya</name>
    <dbReference type="NCBI Taxonomy" id="4795"/>
    <lineage>
        <taxon>Eukaryota</taxon>
        <taxon>Sar</taxon>
        <taxon>Stramenopiles</taxon>
        <taxon>Oomycota</taxon>
        <taxon>Peronosporomycetes</taxon>
        <taxon>Peronosporales</taxon>
        <taxon>Peronosporaceae</taxon>
        <taxon>Phytophthora</taxon>
    </lineage>
</organism>
<dbReference type="OrthoDB" id="121737at2759"/>
<reference evidence="3" key="1">
    <citation type="submission" date="2017-03" db="EMBL/GenBank/DDBJ databases">
        <title>Phytopthora megakarya and P. palmivora, two closely related causual agents of cacao black pod achieved similar genome size and gene model numbers by different mechanisms.</title>
        <authorList>
            <person name="Ali S."/>
            <person name="Shao J."/>
            <person name="Larry D.J."/>
            <person name="Kronmiller B."/>
            <person name="Shen D."/>
            <person name="Strem M.D."/>
            <person name="Melnick R.L."/>
            <person name="Guiltinan M.J."/>
            <person name="Tyler B.M."/>
            <person name="Meinhardt L.W."/>
            <person name="Bailey B.A."/>
        </authorList>
    </citation>
    <scope>NUCLEOTIDE SEQUENCE [LARGE SCALE GENOMIC DNA]</scope>
    <source>
        <strain evidence="3">zdho120</strain>
    </source>
</reference>
<accession>A0A225VFC3</accession>
<keyword evidence="3" id="KW-1185">Reference proteome</keyword>
<feature type="non-terminal residue" evidence="2">
    <location>
        <position position="92"/>
    </location>
</feature>
<dbReference type="Proteomes" id="UP000198211">
    <property type="component" value="Unassembled WGS sequence"/>
</dbReference>
<dbReference type="EMBL" id="NBNE01005167">
    <property type="protein sequence ID" value="OWZ04065.1"/>
    <property type="molecule type" value="Genomic_DNA"/>
</dbReference>
<dbReference type="STRING" id="4795.A0A225VFC3"/>
<dbReference type="AlphaFoldDB" id="A0A225VFC3"/>
<feature type="compositionally biased region" description="Polar residues" evidence="1">
    <location>
        <begin position="42"/>
        <end position="54"/>
    </location>
</feature>
<name>A0A225VFC3_9STRA</name>
<sequence length="92" mass="10314">MDENADVVPDKLLAPKVSTYRLPRFNSRRLTPNSSFDDRLPRTQSMFPEPRQLTNDDLTSADALMADDVFTLHSTLSNVIENALGRPIPGLE</sequence>
<proteinExistence type="predicted"/>